<evidence type="ECO:0000313" key="2">
    <source>
        <dbReference type="Proteomes" id="UP001370348"/>
    </source>
</evidence>
<gene>
    <name evidence="1" type="ORF">LZC94_20565</name>
</gene>
<dbReference type="EMBL" id="CP089984">
    <property type="protein sequence ID" value="WXB19607.1"/>
    <property type="molecule type" value="Genomic_DNA"/>
</dbReference>
<dbReference type="Proteomes" id="UP001370348">
    <property type="component" value="Chromosome"/>
</dbReference>
<name>A0ABZ2MAR6_9BACT</name>
<proteinExistence type="predicted"/>
<evidence type="ECO:0000313" key="1">
    <source>
        <dbReference type="EMBL" id="WXB19607.1"/>
    </source>
</evidence>
<accession>A0ABZ2MAR6</accession>
<sequence>MSNVYFCQNAARRQKLRGLAPGPSALNGIDYLEVCDLAALAAVGSPAVDFRQRILLVHTFRPLPAPPSGSALTASDVTLRGGVSVQPIVAFALRATELVAAPPPALAAVASILQAAGLLPASQRDATFVVVTDRAGDFSPYELTLAAPAASPPAPSFDIQLGTVSFSFKTACPSALDCVAPPCPEPTVPAAPELDYLTKDYLGFRQLMLDRLAVVSPDLTTDNAADLSVVLVELLAHAADKASYFQDAVANEAYLGTARRRISVRRHARLLDYTMGEGSNARAFVQFRVAPSVGSSGVAIPGPSFATAATPRGGLAMATASGEVFETMHALTVYPALNRVSLYTWGDAQCCLPAGATRATLEDTGGALAFLVGAGRWAPGALVIFQEVVGPLSGLPEDADPRHRHVVRLTSIVPNVDPLYTEGGSGLPQRVVDIAWAPEDALPFPLCVSSQTAAGSVSVALGNVALADHGQTIVEGLPPVADGTPFRPALAQGPLSWQVQVQSADGHTVPFDAGAPASAAVVVPRGGSIAPAIALVDTQTGPWQVRGDLLESDALSQDFVVETDDDGIAVLRFGDGTLGRRPSGELTATYRVGNGPAGNVGADAITRLVLPSQPLVSAGLTVTNPLPAAGGTAPETLDHVRLDAPQAFRVQRRAVTAADYAAAAELHPDVQRAHAVRRFTGSWSTFFIAVERFGGRPADDAFRSELAAILEPFRMAGQDFVIQPAKTVPLEIVLGVCVAQGFLRADVAAALGQAFGAGTLPDQRRGFFHPDNFTLGQPLYLSQVLATATSVPGVASIDTSGAADAAPRALPFVFRRTDRATAAPGDPSFGVIPVAPSEVIRVDNDINQPQNGRITFVLEGGA</sequence>
<organism evidence="1 2">
    <name type="scientific">Pendulispora albinea</name>
    <dbReference type="NCBI Taxonomy" id="2741071"/>
    <lineage>
        <taxon>Bacteria</taxon>
        <taxon>Pseudomonadati</taxon>
        <taxon>Myxococcota</taxon>
        <taxon>Myxococcia</taxon>
        <taxon>Myxococcales</taxon>
        <taxon>Sorangiineae</taxon>
        <taxon>Pendulisporaceae</taxon>
        <taxon>Pendulispora</taxon>
    </lineage>
</organism>
<keyword evidence="2" id="KW-1185">Reference proteome</keyword>
<protein>
    <submittedName>
        <fullName evidence="1">Baseplate assembly protein</fullName>
    </submittedName>
</protein>
<dbReference type="RefSeq" id="WP_394829212.1">
    <property type="nucleotide sequence ID" value="NZ_CP089984.1"/>
</dbReference>
<reference evidence="1 2" key="1">
    <citation type="submission" date="2021-12" db="EMBL/GenBank/DDBJ databases">
        <title>Discovery of the Pendulisporaceae a myxobacterial family with distinct sporulation behavior and unique specialized metabolism.</title>
        <authorList>
            <person name="Garcia R."/>
            <person name="Popoff A."/>
            <person name="Bader C.D."/>
            <person name="Loehr J."/>
            <person name="Walesch S."/>
            <person name="Walt C."/>
            <person name="Boldt J."/>
            <person name="Bunk B."/>
            <person name="Haeckl F.J.F.P.J."/>
            <person name="Gunesch A.P."/>
            <person name="Birkelbach J."/>
            <person name="Nuebel U."/>
            <person name="Pietschmann T."/>
            <person name="Bach T."/>
            <person name="Mueller R."/>
        </authorList>
    </citation>
    <scope>NUCLEOTIDE SEQUENCE [LARGE SCALE GENOMIC DNA]</scope>
    <source>
        <strain evidence="1 2">MSr11954</strain>
    </source>
</reference>